<name>A0A1G7Q5G3_9ACTN</name>
<reference evidence="3" key="1">
    <citation type="submission" date="2016-10" db="EMBL/GenBank/DDBJ databases">
        <authorList>
            <person name="Varghese N."/>
            <person name="Submissions S."/>
        </authorList>
    </citation>
    <scope>NUCLEOTIDE SEQUENCE [LARGE SCALE GENOMIC DNA]</scope>
    <source>
        <strain evidence="3">DSM 44526</strain>
    </source>
</reference>
<sequence>MTDPITDPADSPSDDNLVDGRPGDDRPDAGAEDTTLTTDDDAQREGDVADPENS</sequence>
<feature type="region of interest" description="Disordered" evidence="1">
    <location>
        <begin position="1"/>
        <end position="54"/>
    </location>
</feature>
<proteinExistence type="predicted"/>
<protein>
    <submittedName>
        <fullName evidence="2">Uncharacterized protein</fullName>
    </submittedName>
</protein>
<evidence type="ECO:0000313" key="3">
    <source>
        <dbReference type="Proteomes" id="UP000198863"/>
    </source>
</evidence>
<dbReference type="Proteomes" id="UP000198863">
    <property type="component" value="Unassembled WGS sequence"/>
</dbReference>
<gene>
    <name evidence="2" type="ORF">SAMN05660324_1338</name>
</gene>
<dbReference type="AlphaFoldDB" id="A0A1G7Q5G3"/>
<organism evidence="2 3">
    <name type="scientific">Klenkia brasiliensis</name>
    <dbReference type="NCBI Taxonomy" id="333142"/>
    <lineage>
        <taxon>Bacteria</taxon>
        <taxon>Bacillati</taxon>
        <taxon>Actinomycetota</taxon>
        <taxon>Actinomycetes</taxon>
        <taxon>Geodermatophilales</taxon>
        <taxon>Geodermatophilaceae</taxon>
        <taxon>Klenkia</taxon>
    </lineage>
</organism>
<accession>A0A1G7Q5G3</accession>
<dbReference type="EMBL" id="FNCF01000002">
    <property type="protein sequence ID" value="SDF93179.1"/>
    <property type="molecule type" value="Genomic_DNA"/>
</dbReference>
<keyword evidence="3" id="KW-1185">Reference proteome</keyword>
<dbReference type="RefSeq" id="WP_165640166.1">
    <property type="nucleotide sequence ID" value="NZ_FNCF01000002.1"/>
</dbReference>
<evidence type="ECO:0000313" key="2">
    <source>
        <dbReference type="EMBL" id="SDF93179.1"/>
    </source>
</evidence>
<evidence type="ECO:0000256" key="1">
    <source>
        <dbReference type="SAM" id="MobiDB-lite"/>
    </source>
</evidence>